<comment type="similarity">
    <text evidence="1">Belongs to the LysR transcriptional regulatory family.</text>
</comment>
<dbReference type="CDD" id="cd08411">
    <property type="entry name" value="PBP2_OxyR"/>
    <property type="match status" value="1"/>
</dbReference>
<keyword evidence="2" id="KW-0805">Transcription regulation</keyword>
<protein>
    <submittedName>
        <fullName evidence="7">LysR family transcriptional regulator</fullName>
    </submittedName>
</protein>
<dbReference type="GO" id="GO:0003700">
    <property type="term" value="F:DNA-binding transcription factor activity"/>
    <property type="evidence" value="ECO:0007669"/>
    <property type="project" value="InterPro"/>
</dbReference>
<dbReference type="AlphaFoldDB" id="A0A423Q119"/>
<reference evidence="7 8" key="1">
    <citation type="submission" date="2013-10" db="EMBL/GenBank/DDBJ databases">
        <title>Salinisphaera japonica YTM-1 Genome Sequencing.</title>
        <authorList>
            <person name="Lai Q."/>
            <person name="Li C."/>
            <person name="Shao Z."/>
        </authorList>
    </citation>
    <scope>NUCLEOTIDE SEQUENCE [LARGE SCALE GENOMIC DNA]</scope>
    <source>
        <strain evidence="7 8">YTM-1</strain>
    </source>
</reference>
<keyword evidence="5" id="KW-0804">Transcription</keyword>
<dbReference type="InterPro" id="IPR036388">
    <property type="entry name" value="WH-like_DNA-bd_sf"/>
</dbReference>
<dbReference type="Proteomes" id="UP000285310">
    <property type="component" value="Unassembled WGS sequence"/>
</dbReference>
<evidence type="ECO:0000313" key="7">
    <source>
        <dbReference type="EMBL" id="ROO31945.1"/>
    </source>
</evidence>
<evidence type="ECO:0000259" key="6">
    <source>
        <dbReference type="PROSITE" id="PS50931"/>
    </source>
</evidence>
<dbReference type="FunFam" id="1.10.10.10:FF:000001">
    <property type="entry name" value="LysR family transcriptional regulator"/>
    <property type="match status" value="1"/>
</dbReference>
<sequence length="321" mass="35491">MHITLTELRYLIALDKERHFGRAAKRAFVSQPTLSVAVKKLEGELGVTVFERNRGEARVTPIGRRIIEQAYRVLGEVSALESVAEQGRDELKGPLRLGVIYTVGPYLLPHLIPALRATSPDMPLIIEENLTGQLTQQLRNNELDAVIVAMPYDVSGMSVWPIYDESFVVVMPQSHAWAQRESVDANELADENLLLLGPGHCFRDQVLDLCAGCRETEEAHRTRSGSSLETIRHMVASGLGVTVLPRSSIPNLSHESRLLETRPFSGTAPKRQIAIAWRRSFPRPKAISALHEAVMGCDLAGVSLMEEQNALNVDEAFLDAS</sequence>
<dbReference type="PANTHER" id="PTHR30346:SF26">
    <property type="entry name" value="HYDROGEN PEROXIDE-INDUCIBLE GENES ACTIVATOR"/>
    <property type="match status" value="1"/>
</dbReference>
<dbReference type="InterPro" id="IPR005119">
    <property type="entry name" value="LysR_subst-bd"/>
</dbReference>
<evidence type="ECO:0000256" key="3">
    <source>
        <dbReference type="ARBA" id="ARBA00023125"/>
    </source>
</evidence>
<name>A0A423Q119_9GAMM</name>
<dbReference type="InterPro" id="IPR000847">
    <property type="entry name" value="LysR_HTH_N"/>
</dbReference>
<feature type="domain" description="HTH lysR-type" evidence="6">
    <location>
        <begin position="3"/>
        <end position="60"/>
    </location>
</feature>
<evidence type="ECO:0000256" key="2">
    <source>
        <dbReference type="ARBA" id="ARBA00023015"/>
    </source>
</evidence>
<dbReference type="InParanoid" id="A0A423Q119"/>
<keyword evidence="8" id="KW-1185">Reference proteome</keyword>
<keyword evidence="3" id="KW-0238">DNA-binding</keyword>
<dbReference type="SUPFAM" id="SSF46785">
    <property type="entry name" value="Winged helix' DNA-binding domain"/>
    <property type="match status" value="1"/>
</dbReference>
<dbReference type="Pfam" id="PF03466">
    <property type="entry name" value="LysR_substrate"/>
    <property type="match status" value="1"/>
</dbReference>
<dbReference type="InterPro" id="IPR036390">
    <property type="entry name" value="WH_DNA-bd_sf"/>
</dbReference>
<dbReference type="PANTHER" id="PTHR30346">
    <property type="entry name" value="TRANSCRIPTIONAL DUAL REGULATOR HCAR-RELATED"/>
    <property type="match status" value="1"/>
</dbReference>
<gene>
    <name evidence="7" type="ORF">SAJA_01970</name>
</gene>
<dbReference type="GO" id="GO:0003677">
    <property type="term" value="F:DNA binding"/>
    <property type="evidence" value="ECO:0007669"/>
    <property type="project" value="UniProtKB-KW"/>
</dbReference>
<dbReference type="PROSITE" id="PS50931">
    <property type="entry name" value="HTH_LYSR"/>
    <property type="match status" value="1"/>
</dbReference>
<evidence type="ECO:0000256" key="1">
    <source>
        <dbReference type="ARBA" id="ARBA00009437"/>
    </source>
</evidence>
<evidence type="ECO:0000256" key="5">
    <source>
        <dbReference type="ARBA" id="ARBA00023163"/>
    </source>
</evidence>
<organism evidence="7 8">
    <name type="scientific">Salinisphaera japonica YTM-1</name>
    <dbReference type="NCBI Taxonomy" id="1209778"/>
    <lineage>
        <taxon>Bacteria</taxon>
        <taxon>Pseudomonadati</taxon>
        <taxon>Pseudomonadota</taxon>
        <taxon>Gammaproteobacteria</taxon>
        <taxon>Salinisphaerales</taxon>
        <taxon>Salinisphaeraceae</taxon>
        <taxon>Salinisphaera</taxon>
    </lineage>
</organism>
<dbReference type="Gene3D" id="3.40.190.10">
    <property type="entry name" value="Periplasmic binding protein-like II"/>
    <property type="match status" value="2"/>
</dbReference>
<evidence type="ECO:0000313" key="8">
    <source>
        <dbReference type="Proteomes" id="UP000285310"/>
    </source>
</evidence>
<dbReference type="Gene3D" id="1.10.10.10">
    <property type="entry name" value="Winged helix-like DNA-binding domain superfamily/Winged helix DNA-binding domain"/>
    <property type="match status" value="1"/>
</dbReference>
<dbReference type="EMBL" id="AYKG01000003">
    <property type="protein sequence ID" value="ROO31945.1"/>
    <property type="molecule type" value="Genomic_DNA"/>
</dbReference>
<keyword evidence="4" id="KW-0010">Activator</keyword>
<comment type="caution">
    <text evidence="7">The sequence shown here is derived from an EMBL/GenBank/DDBJ whole genome shotgun (WGS) entry which is preliminary data.</text>
</comment>
<dbReference type="SUPFAM" id="SSF53850">
    <property type="entry name" value="Periplasmic binding protein-like II"/>
    <property type="match status" value="1"/>
</dbReference>
<dbReference type="Pfam" id="PF00126">
    <property type="entry name" value="HTH_1"/>
    <property type="match status" value="1"/>
</dbReference>
<dbReference type="GO" id="GO:0032993">
    <property type="term" value="C:protein-DNA complex"/>
    <property type="evidence" value="ECO:0007669"/>
    <property type="project" value="TreeGrafter"/>
</dbReference>
<dbReference type="FunCoup" id="A0A423Q119">
    <property type="interactions" value="215"/>
</dbReference>
<dbReference type="OrthoDB" id="9775392at2"/>
<evidence type="ECO:0000256" key="4">
    <source>
        <dbReference type="ARBA" id="ARBA00023159"/>
    </source>
</evidence>
<accession>A0A423Q119</accession>
<dbReference type="PRINTS" id="PR00039">
    <property type="entry name" value="HTHLYSR"/>
</dbReference>
<proteinExistence type="inferred from homology"/>